<evidence type="ECO:0000256" key="1">
    <source>
        <dbReference type="ARBA" id="ARBA00022490"/>
    </source>
</evidence>
<evidence type="ECO:0000256" key="5">
    <source>
        <dbReference type="ARBA" id="ARBA00022737"/>
    </source>
</evidence>
<feature type="domain" description="UDP N-acetylglucosamine O-acyltransferase C-terminal" evidence="9">
    <location>
        <begin position="181"/>
        <end position="261"/>
    </location>
</feature>
<keyword evidence="2 8" id="KW-0444">Lipid biosynthesis</keyword>
<dbReference type="GO" id="GO:0016020">
    <property type="term" value="C:membrane"/>
    <property type="evidence" value="ECO:0007669"/>
    <property type="project" value="GOC"/>
</dbReference>
<dbReference type="InterPro" id="IPR037157">
    <property type="entry name" value="Acetyltransf_C_sf"/>
</dbReference>
<comment type="subcellular location">
    <subcellularLocation>
        <location evidence="8">Cytoplasm</location>
    </subcellularLocation>
</comment>
<keyword evidence="5 8" id="KW-0677">Repeat</keyword>
<evidence type="ECO:0000256" key="2">
    <source>
        <dbReference type="ARBA" id="ARBA00022516"/>
    </source>
</evidence>
<dbReference type="GO" id="GO:0009245">
    <property type="term" value="P:lipid A biosynthetic process"/>
    <property type="evidence" value="ECO:0007669"/>
    <property type="project" value="UniProtKB-UniRule"/>
</dbReference>
<dbReference type="InterPro" id="IPR018357">
    <property type="entry name" value="Hexapep_transf_CS"/>
</dbReference>
<dbReference type="GO" id="GO:0008780">
    <property type="term" value="F:acyl-[acyl-carrier-protein]-UDP-N-acetylglucosamine O-acyltransferase activity"/>
    <property type="evidence" value="ECO:0007669"/>
    <property type="project" value="UniProtKB-UniRule"/>
</dbReference>
<dbReference type="Pfam" id="PF00132">
    <property type="entry name" value="Hexapep"/>
    <property type="match status" value="2"/>
</dbReference>
<dbReference type="InterPro" id="IPR011004">
    <property type="entry name" value="Trimer_LpxA-like_sf"/>
</dbReference>
<sequence>MHGGQSLIEVHATAVVHPTAKLAEGVRIGPYAVIGEQVSIGSGTVVGPHGIVYGFATIGRDCQIYPGAVIGSPSQDMKHQGEESYVVIGDRNVIREYVTINRATGLGDETRIGNDNLLMAYAHVAHDCVVGNNVILANGVTLAGHVVLEDFVTIGGMVGLHQFIRIGTMAMLGAMSRLAQDVLPYMLIEGNPPKVYGPNSTGLRRRGVSPEARAGIKKAYKLLYRSGLNVSQAVAQMDDGMRKHSEVAHLIRFLGGTQRGITGLAGKSEAPPEDDD</sequence>
<gene>
    <name evidence="8 10" type="primary">lpxA</name>
    <name evidence="10" type="ORF">FJZ00_05855</name>
</gene>
<evidence type="ECO:0000313" key="10">
    <source>
        <dbReference type="EMBL" id="MBM3274654.1"/>
    </source>
</evidence>
<evidence type="ECO:0000313" key="11">
    <source>
        <dbReference type="Proteomes" id="UP000703893"/>
    </source>
</evidence>
<proteinExistence type="inferred from homology"/>
<evidence type="ECO:0000256" key="8">
    <source>
        <dbReference type="HAMAP-Rule" id="MF_00387"/>
    </source>
</evidence>
<dbReference type="InterPro" id="IPR010137">
    <property type="entry name" value="Lipid_A_LpxA"/>
</dbReference>
<evidence type="ECO:0000259" key="9">
    <source>
        <dbReference type="Pfam" id="PF13720"/>
    </source>
</evidence>
<dbReference type="InterPro" id="IPR029098">
    <property type="entry name" value="Acetyltransf_C"/>
</dbReference>
<evidence type="ECO:0000256" key="6">
    <source>
        <dbReference type="ARBA" id="ARBA00023098"/>
    </source>
</evidence>
<keyword evidence="3 8" id="KW-0441">Lipid A biosynthesis</keyword>
<dbReference type="NCBIfam" id="TIGR01852">
    <property type="entry name" value="lipid_A_lpxA"/>
    <property type="match status" value="1"/>
</dbReference>
<reference evidence="10 11" key="1">
    <citation type="submission" date="2019-03" db="EMBL/GenBank/DDBJ databases">
        <title>Lake Tanganyika Metagenome-Assembled Genomes (MAGs).</title>
        <authorList>
            <person name="Tran P."/>
        </authorList>
    </citation>
    <scope>NUCLEOTIDE SEQUENCE [LARGE SCALE GENOMIC DNA]</scope>
    <source>
        <strain evidence="10">K_DeepCast_65m_m2_236</strain>
    </source>
</reference>
<comment type="pathway">
    <text evidence="8">Glycolipid biosynthesis; lipid IV(A) biosynthesis; lipid IV(A) from (3R)-3-hydroxytetradecanoyl-[acyl-carrier-protein] and UDP-N-acetyl-alpha-D-glucosamine: step 1/6.</text>
</comment>
<dbReference type="PIRSF" id="PIRSF000456">
    <property type="entry name" value="UDP-GlcNAc_acltr"/>
    <property type="match status" value="1"/>
</dbReference>
<dbReference type="PANTHER" id="PTHR43480:SF1">
    <property type="entry name" value="ACYL-[ACYL-CARRIER-PROTEIN]--UDP-N-ACETYLGLUCOSAMINE O-ACYLTRANSFERASE, MITOCHONDRIAL-RELATED"/>
    <property type="match status" value="1"/>
</dbReference>
<dbReference type="Pfam" id="PF13720">
    <property type="entry name" value="Acetyltransf_11"/>
    <property type="match status" value="1"/>
</dbReference>
<organism evidence="10 11">
    <name type="scientific">Candidatus Tanganyikabacteria bacterium</name>
    <dbReference type="NCBI Taxonomy" id="2961651"/>
    <lineage>
        <taxon>Bacteria</taxon>
        <taxon>Bacillati</taxon>
        <taxon>Candidatus Sericytochromatia</taxon>
        <taxon>Candidatus Tanganyikabacteria</taxon>
    </lineage>
</organism>
<dbReference type="EMBL" id="VGJX01000283">
    <property type="protein sequence ID" value="MBM3274654.1"/>
    <property type="molecule type" value="Genomic_DNA"/>
</dbReference>
<dbReference type="InterPro" id="IPR001451">
    <property type="entry name" value="Hexapep"/>
</dbReference>
<evidence type="ECO:0000256" key="7">
    <source>
        <dbReference type="ARBA" id="ARBA00023315"/>
    </source>
</evidence>
<evidence type="ECO:0000256" key="3">
    <source>
        <dbReference type="ARBA" id="ARBA00022556"/>
    </source>
</evidence>
<keyword evidence="7 8" id="KW-0012">Acyltransferase</keyword>
<name>A0A938BMX5_9BACT</name>
<comment type="subunit">
    <text evidence="8">Homotrimer.</text>
</comment>
<comment type="catalytic activity">
    <reaction evidence="8">
        <text>a (3R)-hydroxyacyl-[ACP] + UDP-N-acetyl-alpha-D-glucosamine = a UDP-3-O-[(3R)-3-hydroxyacyl]-N-acetyl-alpha-D-glucosamine + holo-[ACP]</text>
        <dbReference type="Rhea" id="RHEA:67812"/>
        <dbReference type="Rhea" id="RHEA-COMP:9685"/>
        <dbReference type="Rhea" id="RHEA-COMP:9945"/>
        <dbReference type="ChEBI" id="CHEBI:57705"/>
        <dbReference type="ChEBI" id="CHEBI:64479"/>
        <dbReference type="ChEBI" id="CHEBI:78827"/>
        <dbReference type="ChEBI" id="CHEBI:173225"/>
        <dbReference type="EC" id="2.3.1.129"/>
    </reaction>
</comment>
<dbReference type="Gene3D" id="1.20.1180.10">
    <property type="entry name" value="Udp N-acetylglucosamine O-acyltransferase, C-terminal domain"/>
    <property type="match status" value="1"/>
</dbReference>
<dbReference type="CDD" id="cd03351">
    <property type="entry name" value="LbH_UDP-GlcNAc_AT"/>
    <property type="match status" value="1"/>
</dbReference>
<dbReference type="SUPFAM" id="SSF51161">
    <property type="entry name" value="Trimeric LpxA-like enzymes"/>
    <property type="match status" value="1"/>
</dbReference>
<dbReference type="NCBIfam" id="NF003657">
    <property type="entry name" value="PRK05289.1"/>
    <property type="match status" value="1"/>
</dbReference>
<accession>A0A938BMX5</accession>
<dbReference type="GO" id="GO:0005737">
    <property type="term" value="C:cytoplasm"/>
    <property type="evidence" value="ECO:0007669"/>
    <property type="project" value="UniProtKB-SubCell"/>
</dbReference>
<keyword evidence="4 8" id="KW-0808">Transferase</keyword>
<protein>
    <recommendedName>
        <fullName evidence="8">Acyl-[acyl-carrier-protein]--UDP-N-acetylglucosamine O-acyltransferase</fullName>
        <shortName evidence="8">UDP-N-acetylglucosamine acyltransferase</shortName>
        <ecNumber evidence="8">2.3.1.129</ecNumber>
    </recommendedName>
</protein>
<dbReference type="Proteomes" id="UP000703893">
    <property type="component" value="Unassembled WGS sequence"/>
</dbReference>
<dbReference type="HAMAP" id="MF_00387">
    <property type="entry name" value="LpxA"/>
    <property type="match status" value="1"/>
</dbReference>
<comment type="caution">
    <text evidence="10">The sequence shown here is derived from an EMBL/GenBank/DDBJ whole genome shotgun (WGS) entry which is preliminary data.</text>
</comment>
<dbReference type="PANTHER" id="PTHR43480">
    <property type="entry name" value="ACYL-[ACYL-CARRIER-PROTEIN]--UDP-N-ACETYLGLUCOSAMINE O-ACYLTRANSFERASE"/>
    <property type="match status" value="1"/>
</dbReference>
<comment type="similarity">
    <text evidence="8">Belongs to the transferase hexapeptide repeat family. LpxA subfamily.</text>
</comment>
<dbReference type="EC" id="2.3.1.129" evidence="8"/>
<dbReference type="PROSITE" id="PS00101">
    <property type="entry name" value="HEXAPEP_TRANSFERASES"/>
    <property type="match status" value="1"/>
</dbReference>
<keyword evidence="6 8" id="KW-0443">Lipid metabolism</keyword>
<dbReference type="Gene3D" id="2.160.10.10">
    <property type="entry name" value="Hexapeptide repeat proteins"/>
    <property type="match status" value="1"/>
</dbReference>
<comment type="function">
    <text evidence="8">Involved in the biosynthesis of lipid A, a phosphorylated glycolipid that anchors the lipopolysaccharide to the outer membrane of the cell.</text>
</comment>
<dbReference type="AlphaFoldDB" id="A0A938BMX5"/>
<keyword evidence="1 8" id="KW-0963">Cytoplasm</keyword>
<evidence type="ECO:0000256" key="4">
    <source>
        <dbReference type="ARBA" id="ARBA00022679"/>
    </source>
</evidence>